<evidence type="ECO:0000313" key="3">
    <source>
        <dbReference type="EMBL" id="WSD13542.1"/>
    </source>
</evidence>
<organism evidence="3 4">
    <name type="scientific">Streptomyces phaeochromogenes</name>
    <dbReference type="NCBI Taxonomy" id="1923"/>
    <lineage>
        <taxon>Bacteria</taxon>
        <taxon>Bacillati</taxon>
        <taxon>Actinomycetota</taxon>
        <taxon>Actinomycetes</taxon>
        <taxon>Kitasatosporales</taxon>
        <taxon>Streptomycetaceae</taxon>
        <taxon>Streptomyces</taxon>
        <taxon>Streptomyces phaeochromogenes group</taxon>
    </lineage>
</organism>
<dbReference type="EMBL" id="CP109135">
    <property type="protein sequence ID" value="WSD13542.1"/>
    <property type="molecule type" value="Genomic_DNA"/>
</dbReference>
<name>A0ABZ1H4R5_STRPH</name>
<dbReference type="RefSeq" id="WP_326758480.1">
    <property type="nucleotide sequence ID" value="NZ_CP109135.1"/>
</dbReference>
<evidence type="ECO:0000256" key="1">
    <source>
        <dbReference type="SAM" id="MobiDB-lite"/>
    </source>
</evidence>
<keyword evidence="4" id="KW-1185">Reference proteome</keyword>
<protein>
    <submittedName>
        <fullName evidence="3">DUF6493 family protein</fullName>
    </submittedName>
</protein>
<accession>A0ABZ1H4R5</accession>
<feature type="domain" description="DUF7824" evidence="2">
    <location>
        <begin position="503"/>
        <end position="681"/>
    </location>
</feature>
<reference evidence="3 4" key="1">
    <citation type="submission" date="2022-10" db="EMBL/GenBank/DDBJ databases">
        <title>The complete genomes of actinobacterial strains from the NBC collection.</title>
        <authorList>
            <person name="Joergensen T.S."/>
            <person name="Alvarez Arevalo M."/>
            <person name="Sterndorff E.B."/>
            <person name="Faurdal D."/>
            <person name="Vuksanovic O."/>
            <person name="Mourched A.-S."/>
            <person name="Charusanti P."/>
            <person name="Shaw S."/>
            <person name="Blin K."/>
            <person name="Weber T."/>
        </authorList>
    </citation>
    <scope>NUCLEOTIDE SEQUENCE [LARGE SCALE GENOMIC DNA]</scope>
    <source>
        <strain evidence="3 4">NBC 01752</strain>
    </source>
</reference>
<sequence length="928" mass="99612">MQARARGEHGQGHDDEGGTMKLVELVEAGDVAGVVRELGVLTPDQRAACAAELTAFFEVMARRENTLEERIALCAARLGCQVTPEATAVWIRTNPYFTMDTWTVDLLDLFPVAWRTELVAHLGERATTAGAVFAVTEHLVRDTGCPLPTSHEFVLAWLYDRAGAQERHPRVLGGAPGADFLERLRADDFTPKLLPLAVARPGRLVFAWHTSERPLEALVGLAAEGVVDRDELIHNLFADMVGDPPHGAQAVVTLEALALTPAEHAGVARERAAVVDHLLGRLLEDGTRMEIAPFLVFLRALASTPAEKALVVRDYLALLDRSLPVATYAQEVLTGLDEAGLLEPELLSEACERVLLRPEKKLVRAQLGWLGRVARRDPAQAGRAMVDAATTFGHREMTLQEQALKLVAKHLKAADDSVLPELRAAAGQLSPGLSARAAELLGTVEPLGAANLFGTSEDTGTEQPHADVHPYADVLPAVPEPHPVPGPIATAAEVAQEVAAVVANDQDVVAFERALDGLVRHAHLDRTALAEALKPVMRREPKNTVDWVQSDLYDVARAVRGDEPRGRAVLMHRAVHINRTTPSRSCSLAGSMLAARLAEAMDVIESSTQPFLLAVPTLSTGALDAAVLVERISALDELGVTPAPVDLAQALLRVTPTPDQQALNAAEKLASDAGQRLARWLREGGPAHQDSEPKGWPHCKPPKPASQGWWTPARPGVVMDPPLPQVAAALIGPYVGNSGLANPMAPFWVAQLPHHRAELMARDYFEPRMSQRGWPRNLPFVVESGGPAGYSVHLALAFGLIWQTETDAVVDAVLVLAARKQLDTDLLGRQLEALLNHGWAYADKASGSLRTAAETGAYATVWSVLRVALPGLLGETPVRGAAAMLDLAVECASRCGAKGEIPEVTAVADRKGSSQTVKNARLLRDALR</sequence>
<dbReference type="Pfam" id="PF25148">
    <property type="entry name" value="DUF7824"/>
    <property type="match status" value="1"/>
</dbReference>
<evidence type="ECO:0000259" key="2">
    <source>
        <dbReference type="Pfam" id="PF25148"/>
    </source>
</evidence>
<dbReference type="InterPro" id="IPR056726">
    <property type="entry name" value="DUF7824"/>
</dbReference>
<proteinExistence type="predicted"/>
<feature type="region of interest" description="Disordered" evidence="1">
    <location>
        <begin position="685"/>
        <end position="713"/>
    </location>
</feature>
<gene>
    <name evidence="3" type="ORF">OHB35_10010</name>
</gene>
<dbReference type="Proteomes" id="UP001340816">
    <property type="component" value="Chromosome"/>
</dbReference>
<evidence type="ECO:0000313" key="4">
    <source>
        <dbReference type="Proteomes" id="UP001340816"/>
    </source>
</evidence>